<dbReference type="EMBL" id="JACHEX010000001">
    <property type="protein sequence ID" value="MBB6062245.1"/>
    <property type="molecule type" value="Genomic_DNA"/>
</dbReference>
<dbReference type="NCBIfam" id="NF004491">
    <property type="entry name" value="PRK05826.1"/>
    <property type="match status" value="1"/>
</dbReference>
<organism evidence="17 18">
    <name type="scientific">Thermosipho japonicus</name>
    <dbReference type="NCBI Taxonomy" id="90323"/>
    <lineage>
        <taxon>Bacteria</taxon>
        <taxon>Thermotogati</taxon>
        <taxon>Thermotogota</taxon>
        <taxon>Thermotogae</taxon>
        <taxon>Thermotogales</taxon>
        <taxon>Fervidobacteriaceae</taxon>
        <taxon>Thermosipho</taxon>
    </lineage>
</organism>
<keyword evidence="8 14" id="KW-0418">Kinase</keyword>
<keyword evidence="7" id="KW-0547">Nucleotide-binding</keyword>
<evidence type="ECO:0000256" key="6">
    <source>
        <dbReference type="ARBA" id="ARBA00022723"/>
    </source>
</evidence>
<feature type="domain" description="Pyruvate kinase C-terminal" evidence="16">
    <location>
        <begin position="354"/>
        <end position="467"/>
    </location>
</feature>
<sequence>MRKTRIVTTIGPATESEEMLEKLVNSGVNVFRLNSSHDTIEIHRERIRRLKKIREKLNTPFSILIDLSGPKIRTGKLKEEYITLKEGSQLKITTEDLLGDESILSVNYKRFSLEVKSGDRILLNDGAIELTVEKVEDNLVYTKVIRGGKITHHRGVNLPGVDLSISAVTDKDKKFIDLAIEEDLDYIALSFVRKASDVKYAKSLSNGIPVIAKIETAQALDNLEEIISIADGVMVARGDLGVEIPLSQVPIAQKRIIETANRMSKPVITATQMLESMINNMTPTRAEVSDIANAILDGTDAIMLSAETSIGKYPLRAVAVMDEVSKNTEKFLLDYDSIELEWIRNYYISENIEDAISHAVYNLSRDINAKLIITATSTGKTAINIARLRPSVPIMAATPNLSTYYRLSLVWGVIPVMINQTLSTDEMIIEVMRKAKETNLASKGDKVIITAGIPWGRPGTTNTLQVHEII</sequence>
<evidence type="ECO:0000256" key="10">
    <source>
        <dbReference type="ARBA" id="ARBA00022842"/>
    </source>
</evidence>
<evidence type="ECO:0000256" key="8">
    <source>
        <dbReference type="ARBA" id="ARBA00022777"/>
    </source>
</evidence>
<evidence type="ECO:0000259" key="15">
    <source>
        <dbReference type="Pfam" id="PF00224"/>
    </source>
</evidence>
<dbReference type="GO" id="GO:0005524">
    <property type="term" value="F:ATP binding"/>
    <property type="evidence" value="ECO:0007669"/>
    <property type="project" value="UniProtKB-KW"/>
</dbReference>
<evidence type="ECO:0000256" key="7">
    <source>
        <dbReference type="ARBA" id="ARBA00022741"/>
    </source>
</evidence>
<dbReference type="SUPFAM" id="SSF51621">
    <property type="entry name" value="Phosphoenolpyruvate/pyruvate domain"/>
    <property type="match status" value="1"/>
</dbReference>
<evidence type="ECO:0000256" key="2">
    <source>
        <dbReference type="ARBA" id="ARBA00004997"/>
    </source>
</evidence>
<evidence type="ECO:0000256" key="3">
    <source>
        <dbReference type="ARBA" id="ARBA00008663"/>
    </source>
</evidence>
<dbReference type="RefSeq" id="WP_184618922.1">
    <property type="nucleotide sequence ID" value="NZ_JACHEX010000001.1"/>
</dbReference>
<dbReference type="AlphaFoldDB" id="A0A841GJR6"/>
<evidence type="ECO:0000313" key="18">
    <source>
        <dbReference type="Proteomes" id="UP000555828"/>
    </source>
</evidence>
<dbReference type="Gene3D" id="3.20.20.60">
    <property type="entry name" value="Phosphoenolpyruvate-binding domains"/>
    <property type="match status" value="1"/>
</dbReference>
<feature type="domain" description="Pyruvate kinase barrel" evidence="15">
    <location>
        <begin position="1"/>
        <end position="318"/>
    </location>
</feature>
<keyword evidence="18" id="KW-1185">Reference proteome</keyword>
<dbReference type="InterPro" id="IPR015793">
    <property type="entry name" value="Pyrv_Knase_brl"/>
</dbReference>
<evidence type="ECO:0000259" key="16">
    <source>
        <dbReference type="Pfam" id="PF02887"/>
    </source>
</evidence>
<reference evidence="17 18" key="1">
    <citation type="submission" date="2020-08" db="EMBL/GenBank/DDBJ databases">
        <title>Genomic Encyclopedia of Type Strains, Phase IV (KMG-IV): sequencing the most valuable type-strain genomes for metagenomic binning, comparative biology and taxonomic classification.</title>
        <authorList>
            <person name="Goeker M."/>
        </authorList>
    </citation>
    <scope>NUCLEOTIDE SEQUENCE [LARGE SCALE GENOMIC DNA]</scope>
    <source>
        <strain evidence="17 18">DSM 13481</strain>
    </source>
</reference>
<evidence type="ECO:0000256" key="9">
    <source>
        <dbReference type="ARBA" id="ARBA00022840"/>
    </source>
</evidence>
<keyword evidence="9" id="KW-0067">ATP-binding</keyword>
<dbReference type="InterPro" id="IPR036918">
    <property type="entry name" value="Pyrv_Knase_C_sf"/>
</dbReference>
<comment type="cofactor">
    <cofactor evidence="1">
        <name>K(+)</name>
        <dbReference type="ChEBI" id="CHEBI:29103"/>
    </cofactor>
</comment>
<keyword evidence="12 17" id="KW-0670">Pyruvate</keyword>
<comment type="catalytic activity">
    <reaction evidence="14">
        <text>pyruvate + ATP = phosphoenolpyruvate + ADP + H(+)</text>
        <dbReference type="Rhea" id="RHEA:18157"/>
        <dbReference type="ChEBI" id="CHEBI:15361"/>
        <dbReference type="ChEBI" id="CHEBI:15378"/>
        <dbReference type="ChEBI" id="CHEBI:30616"/>
        <dbReference type="ChEBI" id="CHEBI:58702"/>
        <dbReference type="ChEBI" id="CHEBI:456216"/>
        <dbReference type="EC" id="2.7.1.40"/>
    </reaction>
</comment>
<comment type="caution">
    <text evidence="17">The sequence shown here is derived from an EMBL/GenBank/DDBJ whole genome shotgun (WGS) entry which is preliminary data.</text>
</comment>
<dbReference type="SUPFAM" id="SSF50800">
    <property type="entry name" value="PK beta-barrel domain-like"/>
    <property type="match status" value="1"/>
</dbReference>
<dbReference type="GO" id="GO:0016301">
    <property type="term" value="F:kinase activity"/>
    <property type="evidence" value="ECO:0007669"/>
    <property type="project" value="UniProtKB-KW"/>
</dbReference>
<dbReference type="InterPro" id="IPR011037">
    <property type="entry name" value="Pyrv_Knase-like_insert_dom_sf"/>
</dbReference>
<dbReference type="PRINTS" id="PR01050">
    <property type="entry name" value="PYRUVTKNASE"/>
</dbReference>
<dbReference type="InterPro" id="IPR015813">
    <property type="entry name" value="Pyrv/PenolPyrv_kinase-like_dom"/>
</dbReference>
<evidence type="ECO:0000256" key="11">
    <source>
        <dbReference type="ARBA" id="ARBA00023152"/>
    </source>
</evidence>
<dbReference type="GO" id="GO:0000287">
    <property type="term" value="F:magnesium ion binding"/>
    <property type="evidence" value="ECO:0007669"/>
    <property type="project" value="UniProtKB-UniRule"/>
</dbReference>
<protein>
    <recommendedName>
        <fullName evidence="4 13">Pyruvate kinase</fullName>
        <ecNumber evidence="4 13">2.7.1.40</ecNumber>
    </recommendedName>
</protein>
<dbReference type="InterPro" id="IPR040442">
    <property type="entry name" value="Pyrv_kinase-like_dom_sf"/>
</dbReference>
<accession>A0A841GJR6</accession>
<dbReference type="InterPro" id="IPR015806">
    <property type="entry name" value="Pyrv_Knase_insert_dom_sf"/>
</dbReference>
<dbReference type="GO" id="GO:0004743">
    <property type="term" value="F:pyruvate kinase activity"/>
    <property type="evidence" value="ECO:0007669"/>
    <property type="project" value="UniProtKB-UniRule"/>
</dbReference>
<dbReference type="Pfam" id="PF02887">
    <property type="entry name" value="PK_C"/>
    <property type="match status" value="1"/>
</dbReference>
<evidence type="ECO:0000256" key="13">
    <source>
        <dbReference type="NCBIfam" id="TIGR01064"/>
    </source>
</evidence>
<evidence type="ECO:0000256" key="12">
    <source>
        <dbReference type="ARBA" id="ARBA00023317"/>
    </source>
</evidence>
<keyword evidence="10 14" id="KW-0460">Magnesium</keyword>
<dbReference type="InterPro" id="IPR018209">
    <property type="entry name" value="Pyrv_Knase_AS"/>
</dbReference>
<evidence type="ECO:0000256" key="1">
    <source>
        <dbReference type="ARBA" id="ARBA00001958"/>
    </source>
</evidence>
<proteinExistence type="inferred from homology"/>
<dbReference type="NCBIfam" id="NF004978">
    <property type="entry name" value="PRK06354.1"/>
    <property type="match status" value="1"/>
</dbReference>
<dbReference type="FunFam" id="2.40.33.10:FF:000001">
    <property type="entry name" value="Pyruvate kinase"/>
    <property type="match status" value="1"/>
</dbReference>
<dbReference type="InterPro" id="IPR015795">
    <property type="entry name" value="Pyrv_Knase_C"/>
</dbReference>
<name>A0A841GJR6_9BACT</name>
<dbReference type="InterPro" id="IPR001697">
    <property type="entry name" value="Pyr_Knase"/>
</dbReference>
<dbReference type="NCBIfam" id="TIGR01064">
    <property type="entry name" value="pyruv_kin"/>
    <property type="match status" value="1"/>
</dbReference>
<dbReference type="SUPFAM" id="SSF52935">
    <property type="entry name" value="PK C-terminal domain-like"/>
    <property type="match status" value="1"/>
</dbReference>
<evidence type="ECO:0000313" key="17">
    <source>
        <dbReference type="EMBL" id="MBB6062245.1"/>
    </source>
</evidence>
<keyword evidence="5 14" id="KW-0808">Transferase</keyword>
<evidence type="ECO:0000256" key="5">
    <source>
        <dbReference type="ARBA" id="ARBA00022679"/>
    </source>
</evidence>
<gene>
    <name evidence="17" type="ORF">HNP65_000667</name>
</gene>
<dbReference type="Pfam" id="PF00224">
    <property type="entry name" value="PK"/>
    <property type="match status" value="1"/>
</dbReference>
<keyword evidence="11 14" id="KW-0324">Glycolysis</keyword>
<dbReference type="UniPathway" id="UPA00109">
    <property type="reaction ID" value="UER00188"/>
</dbReference>
<evidence type="ECO:0000256" key="4">
    <source>
        <dbReference type="ARBA" id="ARBA00012142"/>
    </source>
</evidence>
<dbReference type="Gene3D" id="2.40.33.10">
    <property type="entry name" value="PK beta-barrel domain-like"/>
    <property type="match status" value="1"/>
</dbReference>
<comment type="pathway">
    <text evidence="2 14">Carbohydrate degradation; glycolysis; pyruvate from D-glyceraldehyde 3-phosphate: step 5/5.</text>
</comment>
<keyword evidence="6" id="KW-0479">Metal-binding</keyword>
<dbReference type="GO" id="GO:0030955">
    <property type="term" value="F:potassium ion binding"/>
    <property type="evidence" value="ECO:0007669"/>
    <property type="project" value="UniProtKB-UniRule"/>
</dbReference>
<evidence type="ECO:0000256" key="14">
    <source>
        <dbReference type="RuleBase" id="RU000504"/>
    </source>
</evidence>
<dbReference type="Gene3D" id="3.40.1380.20">
    <property type="entry name" value="Pyruvate kinase, C-terminal domain"/>
    <property type="match status" value="1"/>
</dbReference>
<dbReference type="EC" id="2.7.1.40" evidence="4 13"/>
<comment type="similarity">
    <text evidence="3 14">Belongs to the pyruvate kinase family.</text>
</comment>
<dbReference type="Proteomes" id="UP000555828">
    <property type="component" value="Unassembled WGS sequence"/>
</dbReference>
<dbReference type="PANTHER" id="PTHR11817">
    <property type="entry name" value="PYRUVATE KINASE"/>
    <property type="match status" value="1"/>
</dbReference>
<dbReference type="PROSITE" id="PS00110">
    <property type="entry name" value="PYRUVATE_KINASE"/>
    <property type="match status" value="1"/>
</dbReference>